<keyword evidence="3" id="KW-1185">Reference proteome</keyword>
<organism evidence="2 3">
    <name type="scientific">Shewanella oneidensis (strain ATCC 700550 / JCM 31522 / CIP 106686 / LMG 19005 / NCIMB 14063 / MR-1)</name>
    <dbReference type="NCBI Taxonomy" id="211586"/>
    <lineage>
        <taxon>Bacteria</taxon>
        <taxon>Pseudomonadati</taxon>
        <taxon>Pseudomonadota</taxon>
        <taxon>Gammaproteobacteria</taxon>
        <taxon>Alteromonadales</taxon>
        <taxon>Shewanellaceae</taxon>
        <taxon>Shewanella</taxon>
    </lineage>
</organism>
<accession>Q8EBT9</accession>
<sequence length="142" mass="15136">MQIQPYNSNSMPYNKQSMPAGSTPNVTNPASSSATTVTLSDEAKELTRVDPIPQPNTPEIGNIKAGVEQYANIQAAKMKSQVASDMTSIAMGTSDGISAPTAYYLSHNDSAREATVAQMANQQQVSTMQAYVDASESINEWA</sequence>
<reference evidence="2 3" key="4">
    <citation type="journal article" date="2011" name="BMC Genomics">
        <title>Genome-wide protein localization prediction strategies for gram negative bacteria.</title>
        <authorList>
            <person name="Romine M.F."/>
        </authorList>
    </citation>
    <scope>NUCLEOTIDE SEQUENCE [LARGE SCALE GENOMIC DNA]</scope>
    <source>
        <strain evidence="3">ATCC 700550 / JCM 31522 / CIP 106686 / LMG 19005 / NCIMB 14063 / MR-1</strain>
    </source>
</reference>
<gene>
    <name evidence="2" type="ordered locus">SO_3410</name>
</gene>
<dbReference type="Proteomes" id="UP000008186">
    <property type="component" value="Chromosome"/>
</dbReference>
<protein>
    <submittedName>
        <fullName evidence="2">Uncharacterized protein</fullName>
    </submittedName>
</protein>
<feature type="region of interest" description="Disordered" evidence="1">
    <location>
        <begin position="1"/>
        <end position="61"/>
    </location>
</feature>
<proteinExistence type="predicted"/>
<dbReference type="eggNOG" id="ENOG502ZJNK">
    <property type="taxonomic scope" value="Bacteria"/>
</dbReference>
<dbReference type="AlphaFoldDB" id="Q8EBT9"/>
<dbReference type="EMBL" id="AE014299">
    <property type="protein sequence ID" value="AAN56407.1"/>
    <property type="molecule type" value="Genomic_DNA"/>
</dbReference>
<dbReference type="HOGENOM" id="CLU_130971_0_0_6"/>
<feature type="compositionally biased region" description="Polar residues" evidence="1">
    <location>
        <begin position="1"/>
        <end position="39"/>
    </location>
</feature>
<dbReference type="PATRIC" id="fig|211586.12.peg.3306"/>
<evidence type="ECO:0000256" key="1">
    <source>
        <dbReference type="SAM" id="MobiDB-lite"/>
    </source>
</evidence>
<dbReference type="RefSeq" id="WP_011073268.1">
    <property type="nucleotide sequence ID" value="NC_004347.2"/>
</dbReference>
<dbReference type="OrthoDB" id="6215893at2"/>
<dbReference type="BioCyc" id="SONE211586:G1GMP-3174-MONOMER"/>
<evidence type="ECO:0000313" key="2">
    <source>
        <dbReference type="EMBL" id="AAN56407.1"/>
    </source>
</evidence>
<reference evidence="2 3" key="2">
    <citation type="journal article" date="2005" name="Proteomics">
        <title>Global detection and characterization of hypothetical proteins in Shewanella oneidensis MR-1 using LC-MS based proteomics.</title>
        <authorList>
            <person name="Elias D.A."/>
            <person name="Monroe M.E."/>
            <person name="Marshall M.J."/>
            <person name="Romine M.F."/>
            <person name="Belieav A.S."/>
            <person name="Fredrickson J.K."/>
            <person name="Anderson G.A."/>
            <person name="Smith R.D."/>
            <person name="Lipton M.S."/>
        </authorList>
    </citation>
    <scope>NUCLEOTIDE SEQUENCE [LARGE SCALE GENOMIC DNA]</scope>
    <source>
        <strain evidence="3">ATCC 700550 / JCM 31522 / CIP 106686 / LMG 19005 / NCIMB 14063 / MR-1</strain>
    </source>
</reference>
<dbReference type="STRING" id="211586.SO_3410"/>
<dbReference type="PaxDb" id="211586-SO_3410"/>
<name>Q8EBT9_SHEON</name>
<reference evidence="2 3" key="1">
    <citation type="journal article" date="2002" name="Nat. Biotechnol.">
        <title>Genome sequence of the dissimilatory metal ion-reducing bacterium Shewanella oneidensis.</title>
        <authorList>
            <person name="Heidelberg J.F."/>
            <person name="Paulsen I.T."/>
            <person name="Nelson K.E."/>
            <person name="Gaidos E.J."/>
            <person name="Nelson W.C."/>
            <person name="Read T.D."/>
            <person name="Eisen J.A."/>
            <person name="Seshadri R."/>
            <person name="Ward N."/>
            <person name="Methe B."/>
            <person name="Clayton R.A."/>
            <person name="Meyer T."/>
            <person name="Tsapin A."/>
            <person name="Scott J."/>
            <person name="Beanan M."/>
            <person name="Brinkac L."/>
            <person name="Daugherty S."/>
            <person name="DeBoy R.T."/>
            <person name="Dodson R.J."/>
            <person name="Durkin A.S."/>
            <person name="Haft D.H."/>
            <person name="Kolonay J.F."/>
            <person name="Madupu R."/>
            <person name="Peterson J.D."/>
            <person name="Umayam L.A."/>
            <person name="White O."/>
            <person name="Wolf A.M."/>
            <person name="Vamathevan J."/>
            <person name="Weidman J."/>
            <person name="Impraim M."/>
            <person name="Lee K."/>
            <person name="Berry K."/>
            <person name="Lee C."/>
            <person name="Mueller J."/>
            <person name="Khouri H."/>
            <person name="Gill J."/>
            <person name="Utterback T.R."/>
            <person name="McDonald L.A."/>
            <person name="Feldblyum T.V."/>
            <person name="Smith H.O."/>
            <person name="Venter J.C."/>
            <person name="Nealson K.H."/>
            <person name="Fraser C.M."/>
        </authorList>
    </citation>
    <scope>NUCLEOTIDE SEQUENCE [LARGE SCALE GENOMIC DNA]</scope>
    <source>
        <strain evidence="3">ATCC 700550 / JCM 31522 / CIP 106686 / LMG 19005 / NCIMB 14063 / MR-1</strain>
    </source>
</reference>
<evidence type="ECO:0000313" key="3">
    <source>
        <dbReference type="Proteomes" id="UP000008186"/>
    </source>
</evidence>
<reference evidence="2 3" key="3">
    <citation type="journal article" date="2008" name="Appl. Environ. Microbiol.">
        <title>Identification of mobile elements and pseudogenes in the Shewanella oneidensis MR-1 genome.</title>
        <authorList>
            <person name="Romine M.F."/>
            <person name="Carlson T.S."/>
            <person name="Norbeck A.D."/>
            <person name="McCue L.A."/>
            <person name="Lipton M.S."/>
        </authorList>
    </citation>
    <scope>NUCLEOTIDE SEQUENCE [LARGE SCALE GENOMIC DNA]</scope>
    <source>
        <strain evidence="3">ATCC 700550 / JCM 31522 / CIP 106686 / LMG 19005 / NCIMB 14063 / MR-1</strain>
    </source>
</reference>
<dbReference type="KEGG" id="son:SO_3410"/>